<evidence type="ECO:0000313" key="2">
    <source>
        <dbReference type="EMBL" id="ELR20178.1"/>
    </source>
</evidence>
<gene>
    <name evidence="2" type="ORF">ACA1_116490</name>
</gene>
<accession>L8H613</accession>
<dbReference type="EMBL" id="KB007926">
    <property type="protein sequence ID" value="ELR20178.1"/>
    <property type="molecule type" value="Genomic_DNA"/>
</dbReference>
<dbReference type="Proteomes" id="UP000011083">
    <property type="component" value="Unassembled WGS sequence"/>
</dbReference>
<protein>
    <recommendedName>
        <fullName evidence="4">SET domain-containing protein</fullName>
    </recommendedName>
</protein>
<feature type="compositionally biased region" description="Low complexity" evidence="1">
    <location>
        <begin position="123"/>
        <end position="147"/>
    </location>
</feature>
<dbReference type="KEGG" id="acan:ACA1_116490"/>
<dbReference type="CDD" id="cd08161">
    <property type="entry name" value="SET"/>
    <property type="match status" value="1"/>
</dbReference>
<dbReference type="AlphaFoldDB" id="L8H613"/>
<dbReference type="SUPFAM" id="SSF82199">
    <property type="entry name" value="SET domain"/>
    <property type="match status" value="1"/>
</dbReference>
<name>L8H613_ACACF</name>
<sequence length="183" mass="21123">MEGNAVRDPGFRGLNPKVQVGNSGVEYPKHHGPESLGWHAAQDIRRKFEYTLSDIKSWPRERRRKFFRIAYQVDEEIYSGYHSDTDMTEQQKYEWHCNHSCEPNLWFEDKDVIVAMRDIAKAKSCSTTTPSPSPTTSSNSTASAAPPRRVTGKDYRLPELQARYGRHFMPYILAKIERERATA</sequence>
<dbReference type="GeneID" id="14921023"/>
<feature type="region of interest" description="Disordered" evidence="1">
    <location>
        <begin position="1"/>
        <end position="23"/>
    </location>
</feature>
<evidence type="ECO:0000256" key="1">
    <source>
        <dbReference type="SAM" id="MobiDB-lite"/>
    </source>
</evidence>
<evidence type="ECO:0000313" key="3">
    <source>
        <dbReference type="Proteomes" id="UP000011083"/>
    </source>
</evidence>
<keyword evidence="3" id="KW-1185">Reference proteome</keyword>
<evidence type="ECO:0008006" key="4">
    <source>
        <dbReference type="Google" id="ProtNLM"/>
    </source>
</evidence>
<dbReference type="VEuPathDB" id="AmoebaDB:ACA1_116490"/>
<reference evidence="2 3" key="1">
    <citation type="journal article" date="2013" name="Genome Biol.">
        <title>Genome of Acanthamoeba castellanii highlights extensive lateral gene transfer and early evolution of tyrosine kinase signaling.</title>
        <authorList>
            <person name="Clarke M."/>
            <person name="Lohan A.J."/>
            <person name="Liu B."/>
            <person name="Lagkouvardos I."/>
            <person name="Roy S."/>
            <person name="Zafar N."/>
            <person name="Bertelli C."/>
            <person name="Schilde C."/>
            <person name="Kianianmomeni A."/>
            <person name="Burglin T.R."/>
            <person name="Frech C."/>
            <person name="Turcotte B."/>
            <person name="Kopec K.O."/>
            <person name="Synnott J.M."/>
            <person name="Choo C."/>
            <person name="Paponov I."/>
            <person name="Finkler A."/>
            <person name="Soon Heng Tan C."/>
            <person name="Hutchins A.P."/>
            <person name="Weinmeier T."/>
            <person name="Rattei T."/>
            <person name="Chu J.S."/>
            <person name="Gimenez G."/>
            <person name="Irimia M."/>
            <person name="Rigden D.J."/>
            <person name="Fitzpatrick D.A."/>
            <person name="Lorenzo-Morales J."/>
            <person name="Bateman A."/>
            <person name="Chiu C.H."/>
            <person name="Tang P."/>
            <person name="Hegemann P."/>
            <person name="Fromm H."/>
            <person name="Raoult D."/>
            <person name="Greub G."/>
            <person name="Miranda-Saavedra D."/>
            <person name="Chen N."/>
            <person name="Nash P."/>
            <person name="Ginger M.L."/>
            <person name="Horn M."/>
            <person name="Schaap P."/>
            <person name="Caler L."/>
            <person name="Loftus B."/>
        </authorList>
    </citation>
    <scope>NUCLEOTIDE SEQUENCE [LARGE SCALE GENOMIC DNA]</scope>
    <source>
        <strain evidence="2 3">Neff</strain>
    </source>
</reference>
<dbReference type="InterPro" id="IPR046341">
    <property type="entry name" value="SET_dom_sf"/>
</dbReference>
<feature type="region of interest" description="Disordered" evidence="1">
    <location>
        <begin position="123"/>
        <end position="156"/>
    </location>
</feature>
<dbReference type="OrthoDB" id="5984008at2759"/>
<organism evidence="2 3">
    <name type="scientific">Acanthamoeba castellanii (strain ATCC 30010 / Neff)</name>
    <dbReference type="NCBI Taxonomy" id="1257118"/>
    <lineage>
        <taxon>Eukaryota</taxon>
        <taxon>Amoebozoa</taxon>
        <taxon>Discosea</taxon>
        <taxon>Longamoebia</taxon>
        <taxon>Centramoebida</taxon>
        <taxon>Acanthamoebidae</taxon>
        <taxon>Acanthamoeba</taxon>
    </lineage>
</organism>
<proteinExistence type="predicted"/>
<dbReference type="RefSeq" id="XP_004342288.1">
    <property type="nucleotide sequence ID" value="XM_004342239.1"/>
</dbReference>